<reference evidence="1" key="2">
    <citation type="submission" date="2020-09" db="EMBL/GenBank/DDBJ databases">
        <authorList>
            <person name="Sun Q."/>
            <person name="Kim S."/>
        </authorList>
    </citation>
    <scope>NUCLEOTIDE SEQUENCE</scope>
    <source>
        <strain evidence="1">KCTC 22164</strain>
    </source>
</reference>
<protein>
    <recommendedName>
        <fullName evidence="3">DUF2971 domain-containing protein</fullName>
    </recommendedName>
</protein>
<keyword evidence="2" id="KW-1185">Reference proteome</keyword>
<evidence type="ECO:0000313" key="2">
    <source>
        <dbReference type="Proteomes" id="UP000631300"/>
    </source>
</evidence>
<organism evidence="1 2">
    <name type="scientific">Alteromonas halophila</name>
    <dbReference type="NCBI Taxonomy" id="516698"/>
    <lineage>
        <taxon>Bacteria</taxon>
        <taxon>Pseudomonadati</taxon>
        <taxon>Pseudomonadota</taxon>
        <taxon>Gammaproteobacteria</taxon>
        <taxon>Alteromonadales</taxon>
        <taxon>Alteromonadaceae</taxon>
        <taxon>Alteromonas/Salinimonas group</taxon>
        <taxon>Alteromonas</taxon>
    </lineage>
</organism>
<comment type="caution">
    <text evidence="1">The sequence shown here is derived from an EMBL/GenBank/DDBJ whole genome shotgun (WGS) entry which is preliminary data.</text>
</comment>
<name>A0A918JRN1_9ALTE</name>
<accession>A0A918JRN1</accession>
<proteinExistence type="predicted"/>
<gene>
    <name evidence="1" type="ORF">GCM10007391_34910</name>
</gene>
<sequence length="234" mass="27355">MDEIIERDLNEIIEDELQKIPAAVRCLISPNQLQRATRVFYEEYWSTIKNNFKEMGGEASRVFMDKANELIGVLSLTEKRDNLLMWSHYASSHKGFCIGFDSNSPFFKRKRSESDEFYHLRKVTYRKLRPNRTASRLSGVELFLVKSLAWEYEQEWRMCAVLEDSEKFINSVPFPIHLFKYPNSAVKEVILGACIESEVKSHILDVLGEDYPHVIVKQAKISTEEFNLEYVDLN</sequence>
<reference evidence="1" key="1">
    <citation type="journal article" date="2014" name="Int. J. Syst. Evol. Microbiol.">
        <title>Complete genome sequence of Corynebacterium casei LMG S-19264T (=DSM 44701T), isolated from a smear-ripened cheese.</title>
        <authorList>
            <consortium name="US DOE Joint Genome Institute (JGI-PGF)"/>
            <person name="Walter F."/>
            <person name="Albersmeier A."/>
            <person name="Kalinowski J."/>
            <person name="Ruckert C."/>
        </authorList>
    </citation>
    <scope>NUCLEOTIDE SEQUENCE</scope>
    <source>
        <strain evidence="1">KCTC 22164</strain>
    </source>
</reference>
<evidence type="ECO:0008006" key="3">
    <source>
        <dbReference type="Google" id="ProtNLM"/>
    </source>
</evidence>
<dbReference type="EMBL" id="BMXP01000019">
    <property type="protein sequence ID" value="GGW97911.1"/>
    <property type="molecule type" value="Genomic_DNA"/>
</dbReference>
<dbReference type="AlphaFoldDB" id="A0A918JRN1"/>
<dbReference type="Proteomes" id="UP000631300">
    <property type="component" value="Unassembled WGS sequence"/>
</dbReference>
<dbReference type="Pfam" id="PF11185">
    <property type="entry name" value="DUF2971"/>
    <property type="match status" value="1"/>
</dbReference>
<evidence type="ECO:0000313" key="1">
    <source>
        <dbReference type="EMBL" id="GGW97911.1"/>
    </source>
</evidence>
<dbReference type="InterPro" id="IPR021352">
    <property type="entry name" value="DUF2971"/>
</dbReference>